<evidence type="ECO:0000256" key="5">
    <source>
        <dbReference type="ARBA" id="ARBA00022801"/>
    </source>
</evidence>
<keyword evidence="7" id="KW-0645">Protease</keyword>
<dbReference type="SUPFAM" id="SSF51306">
    <property type="entry name" value="LexA/Signal peptidase"/>
    <property type="match status" value="1"/>
</dbReference>
<dbReference type="PANTHER" id="PTHR43390:SF1">
    <property type="entry name" value="CHLOROPLAST PROCESSING PEPTIDASE"/>
    <property type="match status" value="1"/>
</dbReference>
<protein>
    <recommendedName>
        <fullName evidence="4 7">Signal peptidase I</fullName>
        <ecNumber evidence="4 7">3.4.21.89</ecNumber>
    </recommendedName>
</protein>
<dbReference type="Gene3D" id="2.10.109.10">
    <property type="entry name" value="Umud Fragment, subunit A"/>
    <property type="match status" value="1"/>
</dbReference>
<dbReference type="GO" id="GO:0004252">
    <property type="term" value="F:serine-type endopeptidase activity"/>
    <property type="evidence" value="ECO:0007669"/>
    <property type="project" value="InterPro"/>
</dbReference>
<accession>A0A379DBM3</accession>
<comment type="subcellular location">
    <subcellularLocation>
        <location evidence="2">Cell membrane</location>
        <topology evidence="2">Single-pass type II membrane protein</topology>
    </subcellularLocation>
    <subcellularLocation>
        <location evidence="7">Membrane</location>
        <topology evidence="7">Single-pass type II membrane protein</topology>
    </subcellularLocation>
</comment>
<proteinExistence type="inferred from homology"/>
<dbReference type="PROSITE" id="PS00761">
    <property type="entry name" value="SPASE_I_3"/>
    <property type="match status" value="1"/>
</dbReference>
<dbReference type="InterPro" id="IPR019533">
    <property type="entry name" value="Peptidase_S26"/>
</dbReference>
<feature type="active site" evidence="6">
    <location>
        <position position="34"/>
    </location>
</feature>
<gene>
    <name evidence="9" type="primary">sipS</name>
    <name evidence="9" type="ORF">NCTC11088_00733</name>
</gene>
<organism evidence="9 10">
    <name type="scientific">Peptoniphilus indolicus</name>
    <dbReference type="NCBI Taxonomy" id="33030"/>
    <lineage>
        <taxon>Bacteria</taxon>
        <taxon>Bacillati</taxon>
        <taxon>Bacillota</taxon>
        <taxon>Tissierellia</taxon>
        <taxon>Tissierellales</taxon>
        <taxon>Peptoniphilaceae</taxon>
        <taxon>Peptoniphilus</taxon>
    </lineage>
</organism>
<evidence type="ECO:0000313" key="10">
    <source>
        <dbReference type="Proteomes" id="UP000254777"/>
    </source>
</evidence>
<dbReference type="NCBIfam" id="TIGR02227">
    <property type="entry name" value="sigpep_I_bact"/>
    <property type="match status" value="1"/>
</dbReference>
<dbReference type="EC" id="3.4.21.89" evidence="4 7"/>
<comment type="catalytic activity">
    <reaction evidence="1 7">
        <text>Cleavage of hydrophobic, N-terminal signal or leader sequences from secreted and periplasmic proteins.</text>
        <dbReference type="EC" id="3.4.21.89"/>
    </reaction>
</comment>
<evidence type="ECO:0000256" key="1">
    <source>
        <dbReference type="ARBA" id="ARBA00000677"/>
    </source>
</evidence>
<evidence type="ECO:0000259" key="8">
    <source>
        <dbReference type="Pfam" id="PF10502"/>
    </source>
</evidence>
<dbReference type="Pfam" id="PF10502">
    <property type="entry name" value="Peptidase_S26"/>
    <property type="match status" value="1"/>
</dbReference>
<evidence type="ECO:0000256" key="2">
    <source>
        <dbReference type="ARBA" id="ARBA00004401"/>
    </source>
</evidence>
<dbReference type="InterPro" id="IPR019758">
    <property type="entry name" value="Pept_S26A_signal_pept_1_CS"/>
</dbReference>
<dbReference type="AlphaFoldDB" id="A0A379DBM3"/>
<evidence type="ECO:0000256" key="4">
    <source>
        <dbReference type="ARBA" id="ARBA00013208"/>
    </source>
</evidence>
<feature type="active site" evidence="6">
    <location>
        <position position="74"/>
    </location>
</feature>
<evidence type="ECO:0000256" key="7">
    <source>
        <dbReference type="RuleBase" id="RU362042"/>
    </source>
</evidence>
<dbReference type="GO" id="GO:0005886">
    <property type="term" value="C:plasma membrane"/>
    <property type="evidence" value="ECO:0007669"/>
    <property type="project" value="UniProtKB-SubCell"/>
</dbReference>
<evidence type="ECO:0000313" key="9">
    <source>
        <dbReference type="EMBL" id="SUB74971.1"/>
    </source>
</evidence>
<dbReference type="InterPro" id="IPR036286">
    <property type="entry name" value="LexA/Signal_pep-like_sf"/>
</dbReference>
<dbReference type="InterPro" id="IPR000223">
    <property type="entry name" value="Pept_S26A_signal_pept_1"/>
</dbReference>
<dbReference type="PRINTS" id="PR00727">
    <property type="entry name" value="LEADERPTASE"/>
</dbReference>
<evidence type="ECO:0000256" key="3">
    <source>
        <dbReference type="ARBA" id="ARBA00009370"/>
    </source>
</evidence>
<sequence>MKTMQEYRAYLIVIAIAILLRVFVFRISVVSGQSMENTFHNRNILFCTIFDRTDLKHGDIIVFKSPVEDKLYVKRVIGLPKDEIEIDYEHIILNGKILEEPYIKEKTRYYKNSIKLENKYFVLGDNRDNSSDSRHFGAITPDSIVAKVRFKIF</sequence>
<dbReference type="GO" id="GO:0009003">
    <property type="term" value="F:signal peptidase activity"/>
    <property type="evidence" value="ECO:0007669"/>
    <property type="project" value="UniProtKB-EC"/>
</dbReference>
<name>A0A379DBM3_9FIRM</name>
<dbReference type="EMBL" id="UGTH01000001">
    <property type="protein sequence ID" value="SUB74971.1"/>
    <property type="molecule type" value="Genomic_DNA"/>
</dbReference>
<reference evidence="9 10" key="1">
    <citation type="submission" date="2018-06" db="EMBL/GenBank/DDBJ databases">
        <authorList>
            <consortium name="Pathogen Informatics"/>
            <person name="Doyle S."/>
        </authorList>
    </citation>
    <scope>NUCLEOTIDE SEQUENCE [LARGE SCALE GENOMIC DNA]</scope>
    <source>
        <strain evidence="9 10">NCTC11088</strain>
    </source>
</reference>
<evidence type="ECO:0000256" key="6">
    <source>
        <dbReference type="PIRSR" id="PIRSR600223-1"/>
    </source>
</evidence>
<dbReference type="CDD" id="cd06530">
    <property type="entry name" value="S26_SPase_I"/>
    <property type="match status" value="1"/>
</dbReference>
<keyword evidence="5 7" id="KW-0378">Hydrolase</keyword>
<comment type="similarity">
    <text evidence="3 7">Belongs to the peptidase S26 family.</text>
</comment>
<dbReference type="Proteomes" id="UP000254777">
    <property type="component" value="Unassembled WGS sequence"/>
</dbReference>
<dbReference type="PANTHER" id="PTHR43390">
    <property type="entry name" value="SIGNAL PEPTIDASE I"/>
    <property type="match status" value="1"/>
</dbReference>
<feature type="domain" description="Peptidase S26" evidence="8">
    <location>
        <begin position="8"/>
        <end position="152"/>
    </location>
</feature>
<dbReference type="GO" id="GO:0006465">
    <property type="term" value="P:signal peptide processing"/>
    <property type="evidence" value="ECO:0007669"/>
    <property type="project" value="InterPro"/>
</dbReference>